<evidence type="ECO:0000313" key="3">
    <source>
        <dbReference type="EMBL" id="KAH7125784.1"/>
    </source>
</evidence>
<reference evidence="3" key="1">
    <citation type="journal article" date="2021" name="Nat. Commun.">
        <title>Genetic determinants of endophytism in the Arabidopsis root mycobiome.</title>
        <authorList>
            <person name="Mesny F."/>
            <person name="Miyauchi S."/>
            <person name="Thiergart T."/>
            <person name="Pickel B."/>
            <person name="Atanasova L."/>
            <person name="Karlsson M."/>
            <person name="Huettel B."/>
            <person name="Barry K.W."/>
            <person name="Haridas S."/>
            <person name="Chen C."/>
            <person name="Bauer D."/>
            <person name="Andreopoulos W."/>
            <person name="Pangilinan J."/>
            <person name="LaButti K."/>
            <person name="Riley R."/>
            <person name="Lipzen A."/>
            <person name="Clum A."/>
            <person name="Drula E."/>
            <person name="Henrissat B."/>
            <person name="Kohler A."/>
            <person name="Grigoriev I.V."/>
            <person name="Martin F.M."/>
            <person name="Hacquard S."/>
        </authorList>
    </citation>
    <scope>NUCLEOTIDE SEQUENCE</scope>
    <source>
        <strain evidence="3">MPI-CAGE-AT-0147</strain>
    </source>
</reference>
<keyword evidence="2" id="KW-1133">Transmembrane helix</keyword>
<dbReference type="EMBL" id="JAGMUV010000020">
    <property type="protein sequence ID" value="KAH7125784.1"/>
    <property type="molecule type" value="Genomic_DNA"/>
</dbReference>
<keyword evidence="4" id="KW-1185">Reference proteome</keyword>
<feature type="transmembrane region" description="Helical" evidence="2">
    <location>
        <begin position="117"/>
        <end position="138"/>
    </location>
</feature>
<evidence type="ECO:0000256" key="1">
    <source>
        <dbReference type="SAM" id="MobiDB-lite"/>
    </source>
</evidence>
<dbReference type="Proteomes" id="UP000738349">
    <property type="component" value="Unassembled WGS sequence"/>
</dbReference>
<accession>A0A9P9DTL2</accession>
<evidence type="ECO:0000313" key="4">
    <source>
        <dbReference type="Proteomes" id="UP000738349"/>
    </source>
</evidence>
<organism evidence="3 4">
    <name type="scientific">Dactylonectria macrodidyma</name>
    <dbReference type="NCBI Taxonomy" id="307937"/>
    <lineage>
        <taxon>Eukaryota</taxon>
        <taxon>Fungi</taxon>
        <taxon>Dikarya</taxon>
        <taxon>Ascomycota</taxon>
        <taxon>Pezizomycotina</taxon>
        <taxon>Sordariomycetes</taxon>
        <taxon>Hypocreomycetidae</taxon>
        <taxon>Hypocreales</taxon>
        <taxon>Nectriaceae</taxon>
        <taxon>Dactylonectria</taxon>
    </lineage>
</organism>
<sequence>MTKTIRKLQHDISSTSSGTEDEKHKYLFSAHDATRNKPPSPLKQANKQPTVIQSPDKYELKDKCWSCYSIQTLRSKTQLCSLVLSPRDTVSTIIFQDPLPQRKIAKALYTTVNMARYFGVSSYFVGVSFGDAAIYILWSKDPTTMTQRCRNTRFNLIEEVKLRLNVRRTKAQTSWLNTKCNGRQLK</sequence>
<proteinExistence type="predicted"/>
<evidence type="ECO:0000256" key="2">
    <source>
        <dbReference type="SAM" id="Phobius"/>
    </source>
</evidence>
<protein>
    <submittedName>
        <fullName evidence="3">Uncharacterized protein</fullName>
    </submittedName>
</protein>
<keyword evidence="2" id="KW-0472">Membrane</keyword>
<gene>
    <name evidence="3" type="ORF">EDB81DRAFT_764886</name>
</gene>
<comment type="caution">
    <text evidence="3">The sequence shown here is derived from an EMBL/GenBank/DDBJ whole genome shotgun (WGS) entry which is preliminary data.</text>
</comment>
<keyword evidence="2" id="KW-0812">Transmembrane</keyword>
<dbReference type="AlphaFoldDB" id="A0A9P9DTL2"/>
<name>A0A9P9DTL2_9HYPO</name>
<feature type="region of interest" description="Disordered" evidence="1">
    <location>
        <begin position="1"/>
        <end position="49"/>
    </location>
</feature>